<evidence type="ECO:0000256" key="5">
    <source>
        <dbReference type="SAM" id="Phobius"/>
    </source>
</evidence>
<dbReference type="Pfam" id="PF05154">
    <property type="entry name" value="TM2"/>
    <property type="match status" value="1"/>
</dbReference>
<evidence type="ECO:0000313" key="8">
    <source>
        <dbReference type="Proteomes" id="UP001317742"/>
    </source>
</evidence>
<protein>
    <recommendedName>
        <fullName evidence="6">TM2 domain-containing protein</fullName>
    </recommendedName>
</protein>
<evidence type="ECO:0000256" key="3">
    <source>
        <dbReference type="ARBA" id="ARBA00022989"/>
    </source>
</evidence>
<name>A0ABM8B5F4_9BACT</name>
<reference evidence="7 8" key="1">
    <citation type="submission" date="2022-08" db="EMBL/GenBank/DDBJ databases">
        <title>Genome Sequence of the sulphate-reducing bacterium, Pseudodesulfovibrio sp. SYK.</title>
        <authorList>
            <person name="Kondo R."/>
            <person name="Kataoka T."/>
        </authorList>
    </citation>
    <scope>NUCLEOTIDE SEQUENCE [LARGE SCALE GENOMIC DNA]</scope>
    <source>
        <strain evidence="7 8">SYK</strain>
    </source>
</reference>
<gene>
    <name evidence="7" type="ORF">SYK_32200</name>
</gene>
<evidence type="ECO:0000256" key="4">
    <source>
        <dbReference type="ARBA" id="ARBA00023136"/>
    </source>
</evidence>
<evidence type="ECO:0000313" key="7">
    <source>
        <dbReference type="EMBL" id="BDQ38860.1"/>
    </source>
</evidence>
<keyword evidence="2 5" id="KW-0812">Transmembrane</keyword>
<keyword evidence="3 5" id="KW-1133">Transmembrane helix</keyword>
<evidence type="ECO:0000259" key="6">
    <source>
        <dbReference type="Pfam" id="PF05154"/>
    </source>
</evidence>
<dbReference type="RefSeq" id="WP_281761350.1">
    <property type="nucleotide sequence ID" value="NZ_AP026709.1"/>
</dbReference>
<dbReference type="PANTHER" id="PTHR21016:SF25">
    <property type="entry name" value="TM2 DOMAIN-CONTAINING PROTEIN DDB_G0277895-RELATED"/>
    <property type="match status" value="1"/>
</dbReference>
<evidence type="ECO:0000256" key="2">
    <source>
        <dbReference type="ARBA" id="ARBA00022692"/>
    </source>
</evidence>
<keyword evidence="8" id="KW-1185">Reference proteome</keyword>
<organism evidence="7 8">
    <name type="scientific">Pseudodesulfovibrio nedwellii</name>
    <dbReference type="NCBI Taxonomy" id="2973072"/>
    <lineage>
        <taxon>Bacteria</taxon>
        <taxon>Pseudomonadati</taxon>
        <taxon>Thermodesulfobacteriota</taxon>
        <taxon>Desulfovibrionia</taxon>
        <taxon>Desulfovibrionales</taxon>
        <taxon>Desulfovibrionaceae</taxon>
    </lineage>
</organism>
<accession>A0ABM8B5F4</accession>
<dbReference type="InterPro" id="IPR007829">
    <property type="entry name" value="TM2"/>
</dbReference>
<keyword evidence="4 5" id="KW-0472">Membrane</keyword>
<sequence>MTQATSEQTTTEQGQQTINVNVNAGGRKYMTVSSDKSRKTALILCAVSGFFGVHLFYVGRIGKGIAYALTDGLFGIGWFWDSVTIWTGSFKDNAGAPLREW</sequence>
<dbReference type="InterPro" id="IPR050932">
    <property type="entry name" value="TM2D1-3-like"/>
</dbReference>
<feature type="domain" description="TM2" evidence="6">
    <location>
        <begin position="35"/>
        <end position="81"/>
    </location>
</feature>
<dbReference type="EMBL" id="AP026709">
    <property type="protein sequence ID" value="BDQ38860.1"/>
    <property type="molecule type" value="Genomic_DNA"/>
</dbReference>
<proteinExistence type="predicted"/>
<feature type="transmembrane region" description="Helical" evidence="5">
    <location>
        <begin position="40"/>
        <end position="58"/>
    </location>
</feature>
<comment type="subcellular location">
    <subcellularLocation>
        <location evidence="1">Membrane</location>
        <topology evidence="1">Multi-pass membrane protein</topology>
    </subcellularLocation>
</comment>
<dbReference type="PANTHER" id="PTHR21016">
    <property type="entry name" value="BETA-AMYLOID BINDING PROTEIN-RELATED"/>
    <property type="match status" value="1"/>
</dbReference>
<evidence type="ECO:0000256" key="1">
    <source>
        <dbReference type="ARBA" id="ARBA00004141"/>
    </source>
</evidence>
<dbReference type="Proteomes" id="UP001317742">
    <property type="component" value="Chromosome"/>
</dbReference>